<keyword evidence="3" id="KW-1185">Reference proteome</keyword>
<evidence type="ECO:0000313" key="3">
    <source>
        <dbReference type="Proteomes" id="UP001189429"/>
    </source>
</evidence>
<sequence length="195" mass="22126">MCESIAHAFLAALRLASTSEVDEQGDTASPNCNYLNGLWEKSALMRRGYCLRGVCMSRVPSEILKDPNVVPLSCDEFATENGSYTAIGEFKQDWFIYWNFFRNNGPAPRVDGRERAGVYVDIGASLPFEYSNTVAFDRCFGWRGVCVEPNPHLAHFLRAYRSCEVFERWIVSTMRGPRARHFRIATATYSSQRIA</sequence>
<dbReference type="EMBL" id="CAUYUJ010011281">
    <property type="protein sequence ID" value="CAK0831495.1"/>
    <property type="molecule type" value="Genomic_DNA"/>
</dbReference>
<evidence type="ECO:0000256" key="1">
    <source>
        <dbReference type="SAM" id="SignalP"/>
    </source>
</evidence>
<comment type="caution">
    <text evidence="2">The sequence shown here is derived from an EMBL/GenBank/DDBJ whole genome shotgun (WGS) entry which is preliminary data.</text>
</comment>
<evidence type="ECO:0008006" key="4">
    <source>
        <dbReference type="Google" id="ProtNLM"/>
    </source>
</evidence>
<reference evidence="2" key="1">
    <citation type="submission" date="2023-10" db="EMBL/GenBank/DDBJ databases">
        <authorList>
            <person name="Chen Y."/>
            <person name="Shah S."/>
            <person name="Dougan E. K."/>
            <person name="Thang M."/>
            <person name="Chan C."/>
        </authorList>
    </citation>
    <scope>NUCLEOTIDE SEQUENCE [LARGE SCALE GENOMIC DNA]</scope>
</reference>
<dbReference type="Proteomes" id="UP001189429">
    <property type="component" value="Unassembled WGS sequence"/>
</dbReference>
<evidence type="ECO:0000313" key="2">
    <source>
        <dbReference type="EMBL" id="CAK0831495.1"/>
    </source>
</evidence>
<organism evidence="2 3">
    <name type="scientific">Prorocentrum cordatum</name>
    <dbReference type="NCBI Taxonomy" id="2364126"/>
    <lineage>
        <taxon>Eukaryota</taxon>
        <taxon>Sar</taxon>
        <taxon>Alveolata</taxon>
        <taxon>Dinophyceae</taxon>
        <taxon>Prorocentrales</taxon>
        <taxon>Prorocentraceae</taxon>
        <taxon>Prorocentrum</taxon>
    </lineage>
</organism>
<gene>
    <name evidence="2" type="ORF">PCOR1329_LOCUS29797</name>
</gene>
<feature type="chain" id="PRO_5047514470" description="Methyltransferase FkbM domain-containing protein" evidence="1">
    <location>
        <begin position="19"/>
        <end position="195"/>
    </location>
</feature>
<keyword evidence="1" id="KW-0732">Signal</keyword>
<proteinExistence type="predicted"/>
<feature type="signal peptide" evidence="1">
    <location>
        <begin position="1"/>
        <end position="18"/>
    </location>
</feature>
<protein>
    <recommendedName>
        <fullName evidence="4">Methyltransferase FkbM domain-containing protein</fullName>
    </recommendedName>
</protein>
<name>A0ABN9SIH4_9DINO</name>
<accession>A0ABN9SIH4</accession>